<evidence type="ECO:0000256" key="4">
    <source>
        <dbReference type="ARBA" id="ARBA00022603"/>
    </source>
</evidence>
<gene>
    <name evidence="12" type="ORF">QNI16_28340</name>
</gene>
<dbReference type="InterPro" id="IPR036217">
    <property type="entry name" value="MethylDNA_cys_MeTrfase_DNAb"/>
</dbReference>
<dbReference type="HAMAP" id="MF_00772">
    <property type="entry name" value="OGT"/>
    <property type="match status" value="1"/>
</dbReference>
<dbReference type="Pfam" id="PF01035">
    <property type="entry name" value="DNA_binding_1"/>
    <property type="match status" value="1"/>
</dbReference>
<dbReference type="GO" id="GO:0005737">
    <property type="term" value="C:cytoplasm"/>
    <property type="evidence" value="ECO:0007669"/>
    <property type="project" value="UniProtKB-SubCell"/>
</dbReference>
<feature type="domain" description="Methylated-DNA-[protein]-cysteine S-methyltransferase DNA binding" evidence="10">
    <location>
        <begin position="74"/>
        <end position="153"/>
    </location>
</feature>
<name>A0AAE3QSB4_9BACT</name>
<dbReference type="InterPro" id="IPR036388">
    <property type="entry name" value="WH-like_DNA-bd_sf"/>
</dbReference>
<evidence type="ECO:0000259" key="11">
    <source>
        <dbReference type="Pfam" id="PF02870"/>
    </source>
</evidence>
<evidence type="ECO:0000256" key="1">
    <source>
        <dbReference type="ARBA" id="ARBA00001286"/>
    </source>
</evidence>
<dbReference type="Proteomes" id="UP001241110">
    <property type="component" value="Unassembled WGS sequence"/>
</dbReference>
<dbReference type="CDD" id="cd06445">
    <property type="entry name" value="ATase"/>
    <property type="match status" value="1"/>
</dbReference>
<reference evidence="12" key="1">
    <citation type="submission" date="2023-05" db="EMBL/GenBank/DDBJ databases">
        <authorList>
            <person name="Zhang X."/>
        </authorList>
    </citation>
    <scope>NUCLEOTIDE SEQUENCE</scope>
    <source>
        <strain evidence="12">YF14B1</strain>
    </source>
</reference>
<organism evidence="12 13">
    <name type="scientific">Xanthocytophaga flava</name>
    <dbReference type="NCBI Taxonomy" id="3048013"/>
    <lineage>
        <taxon>Bacteria</taxon>
        <taxon>Pseudomonadati</taxon>
        <taxon>Bacteroidota</taxon>
        <taxon>Cytophagia</taxon>
        <taxon>Cytophagales</taxon>
        <taxon>Rhodocytophagaceae</taxon>
        <taxon>Xanthocytophaga</taxon>
    </lineage>
</organism>
<evidence type="ECO:0000256" key="5">
    <source>
        <dbReference type="ARBA" id="ARBA00022679"/>
    </source>
</evidence>
<dbReference type="InterPro" id="IPR036631">
    <property type="entry name" value="MGMT_N_sf"/>
</dbReference>
<dbReference type="InterPro" id="IPR001497">
    <property type="entry name" value="MethylDNA_cys_MeTrfase_AS"/>
</dbReference>
<keyword evidence="6 9" id="KW-0227">DNA damage</keyword>
<dbReference type="FunFam" id="1.10.10.10:FF:000214">
    <property type="entry name" value="Methylated-DNA--protein-cysteine methyltransferase"/>
    <property type="match status" value="1"/>
</dbReference>
<dbReference type="GO" id="GO:0003908">
    <property type="term" value="F:methylated-DNA-[protein]-cysteine S-methyltransferase activity"/>
    <property type="evidence" value="ECO:0007669"/>
    <property type="project" value="UniProtKB-UniRule"/>
</dbReference>
<dbReference type="EC" id="2.1.1.63" evidence="9"/>
<evidence type="ECO:0000259" key="10">
    <source>
        <dbReference type="Pfam" id="PF01035"/>
    </source>
</evidence>
<dbReference type="AlphaFoldDB" id="A0AAE3QSB4"/>
<dbReference type="InterPro" id="IPR014048">
    <property type="entry name" value="MethylDNA_cys_MeTrfase_DNA-bd"/>
</dbReference>
<sequence>MDTSFISYYSSPIGWIEITATHEGISSVLFVENQTKAVSEHLPKFILDCQIQLEEYFKGRRLTFDLPLIVKGTEFQVQVWEELAKIPYGKLTTYKALAYKLKTPAAIRAIGNANSRNRLCLIIPCHRVVGSDANMVGYAGGIWRKEWLIEHEASNGGGYQQLKLF</sequence>
<comment type="catalytic activity">
    <reaction evidence="1 9">
        <text>a 4-O-methyl-thymidine in DNA + L-cysteinyl-[protein] = a thymidine in DNA + S-methyl-L-cysteinyl-[protein]</text>
        <dbReference type="Rhea" id="RHEA:53428"/>
        <dbReference type="Rhea" id="RHEA-COMP:10131"/>
        <dbReference type="Rhea" id="RHEA-COMP:10132"/>
        <dbReference type="Rhea" id="RHEA-COMP:13555"/>
        <dbReference type="Rhea" id="RHEA-COMP:13556"/>
        <dbReference type="ChEBI" id="CHEBI:29950"/>
        <dbReference type="ChEBI" id="CHEBI:82612"/>
        <dbReference type="ChEBI" id="CHEBI:137386"/>
        <dbReference type="ChEBI" id="CHEBI:137387"/>
        <dbReference type="EC" id="2.1.1.63"/>
    </reaction>
</comment>
<dbReference type="NCBIfam" id="TIGR00589">
    <property type="entry name" value="ogt"/>
    <property type="match status" value="1"/>
</dbReference>
<keyword evidence="4 9" id="KW-0489">Methyltransferase</keyword>
<proteinExistence type="inferred from homology"/>
<feature type="domain" description="Methylguanine DNA methyltransferase ribonuclease-like" evidence="11">
    <location>
        <begin position="7"/>
        <end position="68"/>
    </location>
</feature>
<evidence type="ECO:0000256" key="3">
    <source>
        <dbReference type="ARBA" id="ARBA00022490"/>
    </source>
</evidence>
<dbReference type="PANTHER" id="PTHR10815">
    <property type="entry name" value="METHYLATED-DNA--PROTEIN-CYSTEINE METHYLTRANSFERASE"/>
    <property type="match status" value="1"/>
</dbReference>
<dbReference type="RefSeq" id="WP_313985742.1">
    <property type="nucleotide sequence ID" value="NZ_JASJOS010000015.1"/>
</dbReference>
<feature type="active site" description="Nucleophile; methyl group acceptor" evidence="9">
    <location>
        <position position="125"/>
    </location>
</feature>
<comment type="function">
    <text evidence="9">Involved in the cellular defense against the biological effects of O6-methylguanine (O6-MeG) and O4-methylthymine (O4-MeT) in DNA. Repairs the methylated nucleobase in DNA by stoichiometrically transferring the methyl group to a cysteine residue in the enzyme. This is a suicide reaction: the enzyme is irreversibly inactivated.</text>
</comment>
<accession>A0AAE3QSB4</accession>
<evidence type="ECO:0000256" key="6">
    <source>
        <dbReference type="ARBA" id="ARBA00022763"/>
    </source>
</evidence>
<dbReference type="PANTHER" id="PTHR10815:SF13">
    <property type="entry name" value="METHYLATED-DNA--PROTEIN-CYSTEINE METHYLTRANSFERASE"/>
    <property type="match status" value="1"/>
</dbReference>
<dbReference type="Gene3D" id="1.10.10.10">
    <property type="entry name" value="Winged helix-like DNA-binding domain superfamily/Winged helix DNA-binding domain"/>
    <property type="match status" value="1"/>
</dbReference>
<dbReference type="InterPro" id="IPR023546">
    <property type="entry name" value="MGMT"/>
</dbReference>
<keyword evidence="5 9" id="KW-0808">Transferase</keyword>
<evidence type="ECO:0000313" key="12">
    <source>
        <dbReference type="EMBL" id="MDJ1484440.1"/>
    </source>
</evidence>
<comment type="caution">
    <text evidence="12">The sequence shown here is derived from an EMBL/GenBank/DDBJ whole genome shotgun (WGS) entry which is preliminary data.</text>
</comment>
<dbReference type="Pfam" id="PF02870">
    <property type="entry name" value="Methyltransf_1N"/>
    <property type="match status" value="1"/>
</dbReference>
<dbReference type="SUPFAM" id="SSF53155">
    <property type="entry name" value="Methylated DNA-protein cysteine methyltransferase domain"/>
    <property type="match status" value="1"/>
</dbReference>
<dbReference type="PROSITE" id="PS00374">
    <property type="entry name" value="MGMT"/>
    <property type="match status" value="1"/>
</dbReference>
<dbReference type="GO" id="GO:0032259">
    <property type="term" value="P:methylation"/>
    <property type="evidence" value="ECO:0007669"/>
    <property type="project" value="UniProtKB-KW"/>
</dbReference>
<comment type="catalytic activity">
    <reaction evidence="8 9">
        <text>a 6-O-methyl-2'-deoxyguanosine in DNA + L-cysteinyl-[protein] = S-methyl-L-cysteinyl-[protein] + a 2'-deoxyguanosine in DNA</text>
        <dbReference type="Rhea" id="RHEA:24000"/>
        <dbReference type="Rhea" id="RHEA-COMP:10131"/>
        <dbReference type="Rhea" id="RHEA-COMP:10132"/>
        <dbReference type="Rhea" id="RHEA-COMP:11367"/>
        <dbReference type="Rhea" id="RHEA-COMP:11368"/>
        <dbReference type="ChEBI" id="CHEBI:29950"/>
        <dbReference type="ChEBI" id="CHEBI:82612"/>
        <dbReference type="ChEBI" id="CHEBI:85445"/>
        <dbReference type="ChEBI" id="CHEBI:85448"/>
        <dbReference type="EC" id="2.1.1.63"/>
    </reaction>
</comment>
<comment type="similarity">
    <text evidence="2 9">Belongs to the MGMT family.</text>
</comment>
<evidence type="ECO:0000313" key="13">
    <source>
        <dbReference type="Proteomes" id="UP001241110"/>
    </source>
</evidence>
<evidence type="ECO:0000256" key="2">
    <source>
        <dbReference type="ARBA" id="ARBA00008711"/>
    </source>
</evidence>
<dbReference type="InterPro" id="IPR008332">
    <property type="entry name" value="MethylG_MeTrfase_N"/>
</dbReference>
<keyword evidence="3 9" id="KW-0963">Cytoplasm</keyword>
<dbReference type="Gene3D" id="3.30.160.70">
    <property type="entry name" value="Methylated DNA-protein cysteine methyltransferase domain"/>
    <property type="match status" value="1"/>
</dbReference>
<evidence type="ECO:0000256" key="8">
    <source>
        <dbReference type="ARBA" id="ARBA00049348"/>
    </source>
</evidence>
<dbReference type="SUPFAM" id="SSF46767">
    <property type="entry name" value="Methylated DNA-protein cysteine methyltransferase, C-terminal domain"/>
    <property type="match status" value="1"/>
</dbReference>
<dbReference type="EMBL" id="JASJOS010000015">
    <property type="protein sequence ID" value="MDJ1484440.1"/>
    <property type="molecule type" value="Genomic_DNA"/>
</dbReference>
<keyword evidence="7 9" id="KW-0234">DNA repair</keyword>
<protein>
    <recommendedName>
        <fullName evidence="9">Methylated-DNA--protein-cysteine methyltransferase</fullName>
        <ecNumber evidence="9">2.1.1.63</ecNumber>
    </recommendedName>
    <alternativeName>
        <fullName evidence="9">6-O-methylguanine-DNA methyltransferase</fullName>
        <shortName evidence="9">MGMT</shortName>
    </alternativeName>
    <alternativeName>
        <fullName evidence="9">O-6-methylguanine-DNA-alkyltransferase</fullName>
    </alternativeName>
</protein>
<evidence type="ECO:0000256" key="9">
    <source>
        <dbReference type="HAMAP-Rule" id="MF_00772"/>
    </source>
</evidence>
<comment type="subcellular location">
    <subcellularLocation>
        <location evidence="9">Cytoplasm</location>
    </subcellularLocation>
</comment>
<comment type="miscellaneous">
    <text evidence="9">This enzyme catalyzes only one turnover and therefore is not strictly catalytic. According to one definition, an enzyme is a biocatalyst that acts repeatedly and over many reaction cycles.</text>
</comment>
<dbReference type="GO" id="GO:0006307">
    <property type="term" value="P:DNA alkylation repair"/>
    <property type="evidence" value="ECO:0007669"/>
    <property type="project" value="UniProtKB-UniRule"/>
</dbReference>
<evidence type="ECO:0000256" key="7">
    <source>
        <dbReference type="ARBA" id="ARBA00023204"/>
    </source>
</evidence>